<comment type="subcellular location">
    <subcellularLocation>
        <location evidence="1">Golgi apparatus membrane</location>
        <topology evidence="1">Peripheral membrane protein</topology>
    </subcellularLocation>
</comment>
<feature type="compositionally biased region" description="Gly residues" evidence="10">
    <location>
        <begin position="1"/>
        <end position="11"/>
    </location>
</feature>
<dbReference type="EMBL" id="ML991788">
    <property type="protein sequence ID" value="KAF2235965.1"/>
    <property type="molecule type" value="Genomic_DNA"/>
</dbReference>
<dbReference type="InterPro" id="IPR009316">
    <property type="entry name" value="COG2"/>
</dbReference>
<feature type="region of interest" description="Disordered" evidence="10">
    <location>
        <begin position="168"/>
        <end position="190"/>
    </location>
</feature>
<feature type="domain" description="Conserved oligomeric Golgi complex subunit 2 N-terminal" evidence="11">
    <location>
        <begin position="31"/>
        <end position="103"/>
    </location>
</feature>
<dbReference type="OrthoDB" id="332281at2759"/>
<keyword evidence="7" id="KW-0472">Membrane</keyword>
<dbReference type="InterPro" id="IPR024602">
    <property type="entry name" value="COG_su2_N"/>
</dbReference>
<dbReference type="PANTHER" id="PTHR12961">
    <property type="entry name" value="CONSERVED OLIGOMERIC GOLGI COMPLEX COMPONENT 2"/>
    <property type="match status" value="1"/>
</dbReference>
<evidence type="ECO:0000256" key="2">
    <source>
        <dbReference type="ARBA" id="ARBA00007603"/>
    </source>
</evidence>
<dbReference type="Proteomes" id="UP000800092">
    <property type="component" value="Unassembled WGS sequence"/>
</dbReference>
<keyword evidence="5" id="KW-0653">Protein transport</keyword>
<name>A0A6A6HCZ7_VIRVR</name>
<evidence type="ECO:0000256" key="8">
    <source>
        <dbReference type="ARBA" id="ARBA00031344"/>
    </source>
</evidence>
<reference evidence="12" key="1">
    <citation type="journal article" date="2020" name="Stud. Mycol.">
        <title>101 Dothideomycetes genomes: a test case for predicting lifestyles and emergence of pathogens.</title>
        <authorList>
            <person name="Haridas S."/>
            <person name="Albert R."/>
            <person name="Binder M."/>
            <person name="Bloem J."/>
            <person name="Labutti K."/>
            <person name="Salamov A."/>
            <person name="Andreopoulos B."/>
            <person name="Baker S."/>
            <person name="Barry K."/>
            <person name="Bills G."/>
            <person name="Bluhm B."/>
            <person name="Cannon C."/>
            <person name="Castanera R."/>
            <person name="Culley D."/>
            <person name="Daum C."/>
            <person name="Ezra D."/>
            <person name="Gonzalez J."/>
            <person name="Henrissat B."/>
            <person name="Kuo A."/>
            <person name="Liang C."/>
            <person name="Lipzen A."/>
            <person name="Lutzoni F."/>
            <person name="Magnuson J."/>
            <person name="Mondo S."/>
            <person name="Nolan M."/>
            <person name="Ohm R."/>
            <person name="Pangilinan J."/>
            <person name="Park H.-J."/>
            <person name="Ramirez L."/>
            <person name="Alfaro M."/>
            <person name="Sun H."/>
            <person name="Tritt A."/>
            <person name="Yoshinaga Y."/>
            <person name="Zwiers L.-H."/>
            <person name="Turgeon B."/>
            <person name="Goodwin S."/>
            <person name="Spatafora J."/>
            <person name="Crous P."/>
            <person name="Grigoriev I."/>
        </authorList>
    </citation>
    <scope>NUCLEOTIDE SEQUENCE</scope>
    <source>
        <strain evidence="12">Tuck. ex Michener</strain>
    </source>
</reference>
<sequence>MSGFYFGGSESGGSHHSDTDDDNLPYPAPLPRSDFLKPNFSPAEYLSSLHNRHQTLEDLRSDLRARSQLLNRELLDLVNSNYQDFLTLGSSLHGGDEKVEEVRVGLLGFKREVEDVRKYVVERSKEVEGLVQEREEVRAQIFVGRQLLEYESQLGELEEKLLVGSKPKAAVDGDGDQAASDSEDLSDEEDTSLMPVAKLRRHAEQYLSTKQLEPLIGVDHPFPMAQQSRLLRCRNTMLLDLSAALKQTDHHTNYGQQRLLKIIGIYRDLNEEKEAIKNIKEHKS</sequence>
<keyword evidence="13" id="KW-1185">Reference proteome</keyword>
<dbReference type="PANTHER" id="PTHR12961:SF0">
    <property type="entry name" value="CONSERVED OLIGOMERIC GOLGI COMPLEX SUBUNIT 2"/>
    <property type="match status" value="1"/>
</dbReference>
<feature type="compositionally biased region" description="Acidic residues" evidence="10">
    <location>
        <begin position="181"/>
        <end position="190"/>
    </location>
</feature>
<protein>
    <recommendedName>
        <fullName evidence="3">Conserved oligomeric Golgi complex subunit 2</fullName>
    </recommendedName>
    <alternativeName>
        <fullName evidence="8">Component of oligomeric Golgi complex 2</fullName>
    </alternativeName>
</protein>
<evidence type="ECO:0000256" key="10">
    <source>
        <dbReference type="SAM" id="MobiDB-lite"/>
    </source>
</evidence>
<dbReference type="GO" id="GO:0017119">
    <property type="term" value="C:Golgi transport complex"/>
    <property type="evidence" value="ECO:0007669"/>
    <property type="project" value="TreeGrafter"/>
</dbReference>
<organism evidence="12 13">
    <name type="scientific">Viridothelium virens</name>
    <name type="common">Speckled blister lichen</name>
    <name type="synonym">Trypethelium virens</name>
    <dbReference type="NCBI Taxonomy" id="1048519"/>
    <lineage>
        <taxon>Eukaryota</taxon>
        <taxon>Fungi</taxon>
        <taxon>Dikarya</taxon>
        <taxon>Ascomycota</taxon>
        <taxon>Pezizomycotina</taxon>
        <taxon>Dothideomycetes</taxon>
        <taxon>Dothideomycetes incertae sedis</taxon>
        <taxon>Trypetheliales</taxon>
        <taxon>Trypetheliaceae</taxon>
        <taxon>Viridothelium</taxon>
    </lineage>
</organism>
<evidence type="ECO:0000313" key="12">
    <source>
        <dbReference type="EMBL" id="KAF2235965.1"/>
    </source>
</evidence>
<evidence type="ECO:0000256" key="1">
    <source>
        <dbReference type="ARBA" id="ARBA00004395"/>
    </source>
</evidence>
<keyword evidence="9" id="KW-0175">Coiled coil</keyword>
<dbReference type="GO" id="GO:0000139">
    <property type="term" value="C:Golgi membrane"/>
    <property type="evidence" value="ECO:0007669"/>
    <property type="project" value="UniProtKB-SubCell"/>
</dbReference>
<accession>A0A6A6HCZ7</accession>
<dbReference type="AlphaFoldDB" id="A0A6A6HCZ7"/>
<evidence type="ECO:0000256" key="5">
    <source>
        <dbReference type="ARBA" id="ARBA00022927"/>
    </source>
</evidence>
<evidence type="ECO:0000259" key="11">
    <source>
        <dbReference type="Pfam" id="PF06148"/>
    </source>
</evidence>
<feature type="coiled-coil region" evidence="9">
    <location>
        <begin position="46"/>
        <end position="73"/>
    </location>
</feature>
<keyword evidence="4" id="KW-0813">Transport</keyword>
<dbReference type="GO" id="GO:0007030">
    <property type="term" value="P:Golgi organization"/>
    <property type="evidence" value="ECO:0007669"/>
    <property type="project" value="InterPro"/>
</dbReference>
<gene>
    <name evidence="12" type="ORF">EV356DRAFT_575475</name>
</gene>
<evidence type="ECO:0000256" key="7">
    <source>
        <dbReference type="ARBA" id="ARBA00023136"/>
    </source>
</evidence>
<dbReference type="Pfam" id="PF06148">
    <property type="entry name" value="COG2_N"/>
    <property type="match status" value="1"/>
</dbReference>
<evidence type="ECO:0000256" key="6">
    <source>
        <dbReference type="ARBA" id="ARBA00023034"/>
    </source>
</evidence>
<feature type="region of interest" description="Disordered" evidence="10">
    <location>
        <begin position="1"/>
        <end position="33"/>
    </location>
</feature>
<comment type="similarity">
    <text evidence="2">Belongs to the COG2 family.</text>
</comment>
<evidence type="ECO:0000256" key="4">
    <source>
        <dbReference type="ARBA" id="ARBA00022448"/>
    </source>
</evidence>
<dbReference type="GO" id="GO:0015031">
    <property type="term" value="P:protein transport"/>
    <property type="evidence" value="ECO:0007669"/>
    <property type="project" value="UniProtKB-KW"/>
</dbReference>
<keyword evidence="6" id="KW-0333">Golgi apparatus</keyword>
<evidence type="ECO:0000256" key="9">
    <source>
        <dbReference type="SAM" id="Coils"/>
    </source>
</evidence>
<dbReference type="GO" id="GO:0006891">
    <property type="term" value="P:intra-Golgi vesicle-mediated transport"/>
    <property type="evidence" value="ECO:0007669"/>
    <property type="project" value="TreeGrafter"/>
</dbReference>
<proteinExistence type="inferred from homology"/>
<evidence type="ECO:0000256" key="3">
    <source>
        <dbReference type="ARBA" id="ARBA00020977"/>
    </source>
</evidence>
<evidence type="ECO:0000313" key="13">
    <source>
        <dbReference type="Proteomes" id="UP000800092"/>
    </source>
</evidence>